<dbReference type="AlphaFoldDB" id="F2NPN7"/>
<proteinExistence type="predicted"/>
<dbReference type="RefSeq" id="WP_013704584.1">
    <property type="nucleotide sequence ID" value="NC_015387.1"/>
</dbReference>
<keyword evidence="2" id="KW-1185">Reference proteome</keyword>
<gene>
    <name evidence="1" type="ordered locus">Marky_1806</name>
</gene>
<evidence type="ECO:0000313" key="1">
    <source>
        <dbReference type="EMBL" id="AEB12538.1"/>
    </source>
</evidence>
<reference evidence="1 2" key="1">
    <citation type="journal article" date="2012" name="Stand. Genomic Sci.">
        <title>Complete genome sequence of the aerobic, heterotroph Marinithermus hydrothermalis type strain (T1(T)) from a deep-sea hydrothermal vent chimney.</title>
        <authorList>
            <person name="Copeland A."/>
            <person name="Gu W."/>
            <person name="Yasawong M."/>
            <person name="Lapidus A."/>
            <person name="Lucas S."/>
            <person name="Deshpande S."/>
            <person name="Pagani I."/>
            <person name="Tapia R."/>
            <person name="Cheng J.F."/>
            <person name="Goodwin L.A."/>
            <person name="Pitluck S."/>
            <person name="Liolios K."/>
            <person name="Ivanova N."/>
            <person name="Mavromatis K."/>
            <person name="Mikhailova N."/>
            <person name="Pati A."/>
            <person name="Chen A."/>
            <person name="Palaniappan K."/>
            <person name="Land M."/>
            <person name="Pan C."/>
            <person name="Brambilla E.M."/>
            <person name="Rohde M."/>
            <person name="Tindall B.J."/>
            <person name="Sikorski J."/>
            <person name="Goker M."/>
            <person name="Detter J.C."/>
            <person name="Bristow J."/>
            <person name="Eisen J.A."/>
            <person name="Markowitz V."/>
            <person name="Hugenholtz P."/>
            <person name="Kyrpides N.C."/>
            <person name="Klenk H.P."/>
            <person name="Woyke T."/>
        </authorList>
    </citation>
    <scope>NUCLEOTIDE SEQUENCE [LARGE SCALE GENOMIC DNA]</scope>
    <source>
        <strain evidence="2">DSM 14884 / JCM 11576 / T1</strain>
    </source>
</reference>
<dbReference type="KEGG" id="mhd:Marky_1806"/>
<dbReference type="EMBL" id="CP002630">
    <property type="protein sequence ID" value="AEB12538.1"/>
    <property type="molecule type" value="Genomic_DNA"/>
</dbReference>
<dbReference type="Proteomes" id="UP000007030">
    <property type="component" value="Chromosome"/>
</dbReference>
<dbReference type="OrthoDB" id="34524at2"/>
<name>F2NPN7_MARHT</name>
<protein>
    <submittedName>
        <fullName evidence="1">Uncharacterized protein</fullName>
    </submittedName>
</protein>
<organism evidence="1 2">
    <name type="scientific">Marinithermus hydrothermalis (strain DSM 14884 / JCM 11576 / T1)</name>
    <dbReference type="NCBI Taxonomy" id="869210"/>
    <lineage>
        <taxon>Bacteria</taxon>
        <taxon>Thermotogati</taxon>
        <taxon>Deinococcota</taxon>
        <taxon>Deinococci</taxon>
        <taxon>Thermales</taxon>
        <taxon>Thermaceae</taxon>
        <taxon>Marinithermus</taxon>
    </lineage>
</organism>
<evidence type="ECO:0000313" key="2">
    <source>
        <dbReference type="Proteomes" id="UP000007030"/>
    </source>
</evidence>
<dbReference type="HOGENOM" id="CLU_2437341_0_0_0"/>
<accession>F2NPN7</accession>
<sequence length="90" mass="9878">MAALHLTRESSPEGLPPEVCREVRAWLEAHEVNELVLDLTAEGFGVWIDPEPDAIPVGLVPLEALRNPRALVACLEEAYRVYLSGLNSSD</sequence>